<keyword evidence="4" id="KW-0010">Activator</keyword>
<dbReference type="InterPro" id="IPR011608">
    <property type="entry name" value="PRD"/>
</dbReference>
<dbReference type="PROSITE" id="PS51099">
    <property type="entry name" value="PTS_EIIB_TYPE_2"/>
    <property type="match status" value="1"/>
</dbReference>
<dbReference type="GO" id="GO:0006355">
    <property type="term" value="P:regulation of DNA-templated transcription"/>
    <property type="evidence" value="ECO:0007669"/>
    <property type="project" value="InterPro"/>
</dbReference>
<feature type="domain" description="PRD" evidence="8">
    <location>
        <begin position="200"/>
        <end position="307"/>
    </location>
</feature>
<dbReference type="InterPro" id="IPR013011">
    <property type="entry name" value="PTS_EIIB_2"/>
</dbReference>
<keyword evidence="3" id="KW-0805">Transcription regulation</keyword>
<name>A0A9X2CR96_9BACI</name>
<dbReference type="EMBL" id="JAKRYL010000001">
    <property type="protein sequence ID" value="MCL7745544.1"/>
    <property type="molecule type" value="Genomic_DNA"/>
</dbReference>
<accession>A0A9X2CR96</accession>
<dbReference type="SUPFAM" id="SSF52794">
    <property type="entry name" value="PTS system IIB component-like"/>
    <property type="match status" value="1"/>
</dbReference>
<evidence type="ECO:0000259" key="8">
    <source>
        <dbReference type="PROSITE" id="PS51372"/>
    </source>
</evidence>
<dbReference type="PROSITE" id="PS00372">
    <property type="entry name" value="PTS_EIIA_TYPE_2_HIS"/>
    <property type="match status" value="1"/>
</dbReference>
<dbReference type="GO" id="GO:0008982">
    <property type="term" value="F:protein-N(PI)-phosphohistidine-sugar phosphotransferase activity"/>
    <property type="evidence" value="ECO:0007669"/>
    <property type="project" value="InterPro"/>
</dbReference>
<evidence type="ECO:0000256" key="5">
    <source>
        <dbReference type="ARBA" id="ARBA00023163"/>
    </source>
</evidence>
<dbReference type="Proteomes" id="UP001139150">
    <property type="component" value="Unassembled WGS sequence"/>
</dbReference>
<dbReference type="RefSeq" id="WP_250094484.1">
    <property type="nucleotide sequence ID" value="NZ_JAKRYL010000001.1"/>
</dbReference>
<dbReference type="Gene3D" id="1.10.10.10">
    <property type="entry name" value="Winged helix-like DNA-binding domain superfamily/Winged helix DNA-binding domain"/>
    <property type="match status" value="2"/>
</dbReference>
<keyword evidence="10" id="KW-1185">Reference proteome</keyword>
<dbReference type="InterPro" id="IPR016152">
    <property type="entry name" value="PTrfase/Anion_transptr"/>
</dbReference>
<dbReference type="PROSITE" id="PS51372">
    <property type="entry name" value="PRD_2"/>
    <property type="match status" value="2"/>
</dbReference>
<reference evidence="9" key="1">
    <citation type="submission" date="2022-02" db="EMBL/GenBank/DDBJ databases">
        <title>Halalkalibacter sp. nov. isolated from Lonar Lake, India.</title>
        <authorList>
            <person name="Joshi A."/>
            <person name="Thite S."/>
            <person name="Lodha T."/>
        </authorList>
    </citation>
    <scope>NUCLEOTIDE SEQUENCE</scope>
    <source>
        <strain evidence="9">MEB205</strain>
    </source>
</reference>
<evidence type="ECO:0000256" key="3">
    <source>
        <dbReference type="ARBA" id="ARBA00023015"/>
    </source>
</evidence>
<dbReference type="GO" id="GO:0009401">
    <property type="term" value="P:phosphoenolpyruvate-dependent sugar phosphotransferase system"/>
    <property type="evidence" value="ECO:0007669"/>
    <property type="project" value="InterPro"/>
</dbReference>
<dbReference type="SUPFAM" id="SSF55804">
    <property type="entry name" value="Phoshotransferase/anion transport protein"/>
    <property type="match status" value="1"/>
</dbReference>
<evidence type="ECO:0000256" key="2">
    <source>
        <dbReference type="ARBA" id="ARBA00022737"/>
    </source>
</evidence>
<dbReference type="Pfam" id="PF00874">
    <property type="entry name" value="PRD"/>
    <property type="match status" value="2"/>
</dbReference>
<evidence type="ECO:0000256" key="4">
    <source>
        <dbReference type="ARBA" id="ARBA00023159"/>
    </source>
</evidence>
<evidence type="ECO:0000313" key="9">
    <source>
        <dbReference type="EMBL" id="MCL7745544.1"/>
    </source>
</evidence>
<dbReference type="InterPro" id="IPR036388">
    <property type="entry name" value="WH-like_DNA-bd_sf"/>
</dbReference>
<dbReference type="Pfam" id="PF00359">
    <property type="entry name" value="PTS_EIIA_2"/>
    <property type="match status" value="1"/>
</dbReference>
<evidence type="ECO:0000256" key="1">
    <source>
        <dbReference type="ARBA" id="ARBA00022679"/>
    </source>
</evidence>
<dbReference type="PROSITE" id="PS51094">
    <property type="entry name" value="PTS_EIIA_TYPE_2"/>
    <property type="match status" value="1"/>
</dbReference>
<dbReference type="SUPFAM" id="SSF63520">
    <property type="entry name" value="PTS-regulatory domain, PRD"/>
    <property type="match status" value="2"/>
</dbReference>
<feature type="domain" description="PTS EIIB type-2" evidence="7">
    <location>
        <begin position="425"/>
        <end position="514"/>
    </location>
</feature>
<proteinExistence type="predicted"/>
<comment type="caution">
    <text evidence="9">The sequence shown here is derived from an EMBL/GenBank/DDBJ whole genome shotgun (WGS) entry which is preliminary data.</text>
</comment>
<dbReference type="Pfam" id="PF05043">
    <property type="entry name" value="Mga"/>
    <property type="match status" value="1"/>
</dbReference>
<dbReference type="InterPro" id="IPR007737">
    <property type="entry name" value="Mga_HTH"/>
</dbReference>
<evidence type="ECO:0000313" key="10">
    <source>
        <dbReference type="Proteomes" id="UP001139150"/>
    </source>
</evidence>
<keyword evidence="2" id="KW-0677">Repeat</keyword>
<dbReference type="CDD" id="cd05568">
    <property type="entry name" value="PTS_IIB_bgl_like"/>
    <property type="match status" value="1"/>
</dbReference>
<dbReference type="InterPro" id="IPR036634">
    <property type="entry name" value="PRD_sf"/>
</dbReference>
<feature type="domain" description="PRD" evidence="8">
    <location>
        <begin position="317"/>
        <end position="424"/>
    </location>
</feature>
<dbReference type="AlphaFoldDB" id="A0A9X2CR96"/>
<dbReference type="InterPro" id="IPR050661">
    <property type="entry name" value="BglG_antiterminators"/>
</dbReference>
<dbReference type="InterPro" id="IPR036095">
    <property type="entry name" value="PTS_EIIB-like_sf"/>
</dbReference>
<dbReference type="Gene3D" id="3.40.930.10">
    <property type="entry name" value="Mannitol-specific EII, Chain A"/>
    <property type="match status" value="1"/>
</dbReference>
<dbReference type="Gene3D" id="3.40.50.2300">
    <property type="match status" value="1"/>
</dbReference>
<dbReference type="PANTHER" id="PTHR30185:SF18">
    <property type="entry name" value="TRANSCRIPTIONAL REGULATOR MTLR"/>
    <property type="match status" value="1"/>
</dbReference>
<dbReference type="InterPro" id="IPR003501">
    <property type="entry name" value="PTS_EIIB_2/3"/>
</dbReference>
<dbReference type="Gene3D" id="1.10.1790.10">
    <property type="entry name" value="PRD domain"/>
    <property type="match status" value="2"/>
</dbReference>
<organism evidence="9 10">
    <name type="scientific">Halalkalibacter alkaliphilus</name>
    <dbReference type="NCBI Taxonomy" id="2917993"/>
    <lineage>
        <taxon>Bacteria</taxon>
        <taxon>Bacillati</taxon>
        <taxon>Bacillota</taxon>
        <taxon>Bacilli</taxon>
        <taxon>Bacillales</taxon>
        <taxon>Bacillaceae</taxon>
        <taxon>Halalkalibacter</taxon>
    </lineage>
</organism>
<keyword evidence="1" id="KW-0808">Transferase</keyword>
<protein>
    <submittedName>
        <fullName evidence="9">BglG family transcription antiterminator</fullName>
    </submittedName>
</protein>
<evidence type="ECO:0000259" key="7">
    <source>
        <dbReference type="PROSITE" id="PS51099"/>
    </source>
</evidence>
<evidence type="ECO:0000259" key="6">
    <source>
        <dbReference type="PROSITE" id="PS51094"/>
    </source>
</evidence>
<dbReference type="CDD" id="cd00211">
    <property type="entry name" value="PTS_IIA_fru"/>
    <property type="match status" value="1"/>
</dbReference>
<dbReference type="PANTHER" id="PTHR30185">
    <property type="entry name" value="CRYPTIC BETA-GLUCOSIDE BGL OPERON ANTITERMINATOR"/>
    <property type="match status" value="1"/>
</dbReference>
<feature type="domain" description="PTS EIIA type-2" evidence="6">
    <location>
        <begin position="525"/>
        <end position="664"/>
    </location>
</feature>
<dbReference type="InterPro" id="IPR002178">
    <property type="entry name" value="PTS_EIIA_type-2_dom"/>
</dbReference>
<gene>
    <name evidence="9" type="ORF">MF646_00270</name>
</gene>
<sequence>MNSLTKRQKKLVNLLVSESDYKTIEFYSRKMGVSERTVHNDLGNIKLFLNEQNVVLQKKPGSGIKVNANQDEKMLILNGVNENKENFDPLSIEMRRINIFSKLFYSQQTLSLQKLSEEYMVSKTSIVKDLDKIEEWISEYGIKLVRNREGTRIVGKEIAIRNAIASIVTNLLAVDFKEEDKEQGMKSRLDRSSYLGLSKMFDKQEITTVETMIANAEKKLTYKISEPYYTNLLTHILILIRRVRNGNKLYASKKQVKIGEHQSTDTYLIAESMAREISKEFQIEVIQSEVIYINQYLMSSGVEKEMLLNNTQHFINNVDDHIKDLVGELISLSSKTSNIDLSNDQELYLGLLMHFKPMVNRLKYSIQINNPILDEIKSEYSATFGLTWLVCSNLETRYGLKVNEDEIGYIALHFQAAFERLVTAKKVIVVCPGGMGTSQLIANRIKRYVPQVEVKDVVSISHIENINTDDIEFIISTVPLEINTKPVIVISSLVSKKDIKNINNFFSDFLFTTHNKKISCPNMVKVVDKDLIYTDLDFDNKQDILDFLCEQLEKRGYVNSEFKESLIKRENIAPTSLGNYVAIPHGGYENVNTPKVVIAVLNNDVNWGKDPVRIIFLIAMNFKEDVSVKHVLSDLYQVFDSESMLEEIVNCHTADQVFHLIRSGEYGH</sequence>
<keyword evidence="5" id="KW-0804">Transcription</keyword>
<dbReference type="Pfam" id="PF02302">
    <property type="entry name" value="PTS_IIB"/>
    <property type="match status" value="1"/>
</dbReference>